<evidence type="ECO:0000313" key="2">
    <source>
        <dbReference type="Proteomes" id="UP000593998"/>
    </source>
</evidence>
<sequence length="234" mass="25547">MFSPALAAARRKVARERRERRGEVRAYLEEDLFPTLRRAGVTAGGPGAVGPVHDLAEIRRLLERLRRDDVQAIHAERYGEMMGEFREKQKQELLASPQLNALDGPAVISPHEGAQIRARLGELADSVDDVQLQDRLHALELALDTDEWQRLDSTVGTTVSALTQVVTGLVDGYEMMSGLQQNALGAADAELDAMRRLAVLRKDIGGRAAQVVERLAQLERADPAGSSNAPVVGD</sequence>
<protein>
    <submittedName>
        <fullName evidence="1">Uncharacterized protein</fullName>
    </submittedName>
</protein>
<dbReference type="EMBL" id="CP062789">
    <property type="protein sequence ID" value="QOK23107.1"/>
    <property type="molecule type" value="Genomic_DNA"/>
</dbReference>
<evidence type="ECO:0000313" key="1">
    <source>
        <dbReference type="EMBL" id="QOK23107.1"/>
    </source>
</evidence>
<organism evidence="1 2">
    <name type="scientific">Janibacter indicus</name>
    <dbReference type="NCBI Taxonomy" id="857417"/>
    <lineage>
        <taxon>Bacteria</taxon>
        <taxon>Bacillati</taxon>
        <taxon>Actinomycetota</taxon>
        <taxon>Actinomycetes</taxon>
        <taxon>Micrococcales</taxon>
        <taxon>Intrasporangiaceae</taxon>
        <taxon>Janibacter</taxon>
    </lineage>
</organism>
<gene>
    <name evidence="1" type="ORF">IGS73_01275</name>
</gene>
<name>A0A7L9J1R1_9MICO</name>
<reference evidence="1 2" key="1">
    <citation type="submission" date="2020-10" db="EMBL/GenBank/DDBJ databases">
        <title>Janibacter indicus TT2 genome sequence.</title>
        <authorList>
            <person name="Lee K."/>
            <person name="Ganzorig M."/>
        </authorList>
    </citation>
    <scope>NUCLEOTIDE SEQUENCE [LARGE SCALE GENOMIC DNA]</scope>
    <source>
        <strain evidence="1 2">TT2</strain>
    </source>
</reference>
<dbReference type="Proteomes" id="UP000593998">
    <property type="component" value="Chromosome"/>
</dbReference>
<dbReference type="AlphaFoldDB" id="A0A7L9J1R1"/>
<proteinExistence type="predicted"/>
<accession>A0A7L9J1R1</accession>
<dbReference type="RefSeq" id="WP_192911331.1">
    <property type="nucleotide sequence ID" value="NZ_CP062789.1"/>
</dbReference>